<organism evidence="2 3">
    <name type="scientific">Caligus rogercresseyi</name>
    <name type="common">Sea louse</name>
    <dbReference type="NCBI Taxonomy" id="217165"/>
    <lineage>
        <taxon>Eukaryota</taxon>
        <taxon>Metazoa</taxon>
        <taxon>Ecdysozoa</taxon>
        <taxon>Arthropoda</taxon>
        <taxon>Crustacea</taxon>
        <taxon>Multicrustacea</taxon>
        <taxon>Hexanauplia</taxon>
        <taxon>Copepoda</taxon>
        <taxon>Siphonostomatoida</taxon>
        <taxon>Caligidae</taxon>
        <taxon>Caligus</taxon>
    </lineage>
</organism>
<dbReference type="Proteomes" id="UP000595437">
    <property type="component" value="Chromosome 18"/>
</dbReference>
<accession>A0A7T8GQ34</accession>
<sequence>MTMKALKIEEDEQVEKTSHEPRNEDIKEEPITPNESMDMSGEDFIDLEDLDGEPPLLVIKPKVLYRRRKSSFDDRRGSPRRRDNSSQEKEVTVTAATTTKAEDEKPQNDENCDKFDSILMSLPKSEVGSRRIVFIRKEQHLL</sequence>
<dbReference type="EMBL" id="CP045907">
    <property type="protein sequence ID" value="QQP35613.1"/>
    <property type="molecule type" value="Genomic_DNA"/>
</dbReference>
<evidence type="ECO:0000313" key="2">
    <source>
        <dbReference type="EMBL" id="QQP35613.1"/>
    </source>
</evidence>
<gene>
    <name evidence="2" type="ORF">FKW44_023887</name>
</gene>
<evidence type="ECO:0000256" key="1">
    <source>
        <dbReference type="SAM" id="MobiDB-lite"/>
    </source>
</evidence>
<feature type="region of interest" description="Disordered" evidence="1">
    <location>
        <begin position="1"/>
        <end position="40"/>
    </location>
</feature>
<reference evidence="3" key="1">
    <citation type="submission" date="2021-01" db="EMBL/GenBank/DDBJ databases">
        <title>Caligus Genome Assembly.</title>
        <authorList>
            <person name="Gallardo-Escarate C."/>
        </authorList>
    </citation>
    <scope>NUCLEOTIDE SEQUENCE [LARGE SCALE GENOMIC DNA]</scope>
</reference>
<evidence type="ECO:0000313" key="3">
    <source>
        <dbReference type="Proteomes" id="UP000595437"/>
    </source>
</evidence>
<feature type="compositionally biased region" description="Basic and acidic residues" evidence="1">
    <location>
        <begin position="70"/>
        <end position="91"/>
    </location>
</feature>
<proteinExistence type="predicted"/>
<name>A0A7T8GQ34_CALRO</name>
<feature type="region of interest" description="Disordered" evidence="1">
    <location>
        <begin position="68"/>
        <end position="112"/>
    </location>
</feature>
<protein>
    <submittedName>
        <fullName evidence="2">Uncharacterized protein</fullName>
    </submittedName>
</protein>
<feature type="compositionally biased region" description="Basic and acidic residues" evidence="1">
    <location>
        <begin position="14"/>
        <end position="30"/>
    </location>
</feature>
<dbReference type="AlphaFoldDB" id="A0A7T8GQ34"/>
<feature type="compositionally biased region" description="Basic and acidic residues" evidence="1">
    <location>
        <begin position="100"/>
        <end position="112"/>
    </location>
</feature>
<keyword evidence="3" id="KW-1185">Reference proteome</keyword>